<dbReference type="OrthoDB" id="9768878at2"/>
<dbReference type="InterPro" id="IPR019468">
    <property type="entry name" value="AdenyloSucc_lyase_C"/>
</dbReference>
<dbReference type="NCBIfam" id="TIGR00928">
    <property type="entry name" value="purB"/>
    <property type="match status" value="1"/>
</dbReference>
<dbReference type="Gene3D" id="1.10.275.60">
    <property type="match status" value="1"/>
</dbReference>
<organism evidence="5 6">
    <name type="scientific">Actinoplanes awajinensis subsp. mycoplanecinus</name>
    <dbReference type="NCBI Taxonomy" id="135947"/>
    <lineage>
        <taxon>Bacteria</taxon>
        <taxon>Bacillati</taxon>
        <taxon>Actinomycetota</taxon>
        <taxon>Actinomycetes</taxon>
        <taxon>Micromonosporales</taxon>
        <taxon>Micromonosporaceae</taxon>
        <taxon>Actinoplanes</taxon>
    </lineage>
</organism>
<dbReference type="PANTHER" id="PTHR43172:SF1">
    <property type="entry name" value="ADENYLOSUCCINATE LYASE"/>
    <property type="match status" value="1"/>
</dbReference>
<gene>
    <name evidence="5" type="ORF">ADL15_02430</name>
</gene>
<comment type="pathway">
    <text evidence="3">Purine metabolism; IMP biosynthesis via de novo pathway; 5-amino-1-(5-phospho-D-ribosyl)imidazole-4-carboxamide from 5-amino-1-(5-phospho-D-ribosyl)imidazole-4-carboxylate: step 2/2.</text>
</comment>
<keyword evidence="1 3" id="KW-0456">Lyase</keyword>
<comment type="caution">
    <text evidence="5">The sequence shown here is derived from an EMBL/GenBank/DDBJ whole genome shotgun (WGS) entry which is preliminary data.</text>
</comment>
<dbReference type="Gene3D" id="1.10.40.30">
    <property type="entry name" value="Fumarase/aspartase (C-terminal domain)"/>
    <property type="match status" value="1"/>
</dbReference>
<dbReference type="EMBL" id="LLZH01000006">
    <property type="protein sequence ID" value="KUL42023.1"/>
    <property type="molecule type" value="Genomic_DNA"/>
</dbReference>
<dbReference type="SUPFAM" id="SSF48557">
    <property type="entry name" value="L-aspartase-like"/>
    <property type="match status" value="1"/>
</dbReference>
<dbReference type="SMART" id="SM00998">
    <property type="entry name" value="ADSL_C"/>
    <property type="match status" value="1"/>
</dbReference>
<evidence type="ECO:0000259" key="4">
    <source>
        <dbReference type="SMART" id="SM00998"/>
    </source>
</evidence>
<evidence type="ECO:0000313" key="5">
    <source>
        <dbReference type="EMBL" id="KUL42023.1"/>
    </source>
</evidence>
<dbReference type="PRINTS" id="PR00149">
    <property type="entry name" value="FUMRATELYASE"/>
</dbReference>
<sequence>MTIPNVLASRYASAELVTLWSPEEKIRMERRLWLAVLKAQRDLGITVPDGAVEAYESVLEQVDLASIAARERVTRHDVKARIEEFSELAGFEQIHKGMTSRDLTENVEQLQLRASLELIRDRVVAALSRLAALAVEHSDLVITGRSHNVAAQATTLGKRFASATEELLIAYERLDDLIGRYPLRGIKGPVGTAADQLDLLDGDEEKLAELESKVATHLGFARVLDSVGQVYPRSLDFDVVSALAQIVAGPSSLATTIRLMVGQELVTEGFKPGQVGSSAMPHKMNTRSSERVNGLAVIVRGYLSMVGELAGDQWNEGDVSCSVVRRVALPDAFFATDGLFQTFLTVLDEFGAYPAVIARELDRFLPFLTTTKLLVAAVRKGVGREVAHEVIKEHAVAVALAMREKGAAVNDLFDRLADDGRLQLTRAEIDTLVADRAAFVGAAPAQVRAIADRVAAIVARHPSAAGYAPAPIL</sequence>
<evidence type="ECO:0000256" key="1">
    <source>
        <dbReference type="ARBA" id="ARBA00023239"/>
    </source>
</evidence>
<reference evidence="5 6" key="1">
    <citation type="submission" date="2015-10" db="EMBL/GenBank/DDBJ databases">
        <authorList>
            <person name="Gilbert D.G."/>
        </authorList>
    </citation>
    <scope>NUCLEOTIDE SEQUENCE [LARGE SCALE GENOMIC DNA]</scope>
    <source>
        <strain evidence="5 6">NRRL B-16712</strain>
    </source>
</reference>
<dbReference type="InterPro" id="IPR020557">
    <property type="entry name" value="Fumarate_lyase_CS"/>
</dbReference>
<keyword evidence="6" id="KW-1185">Reference proteome</keyword>
<dbReference type="GO" id="GO:0044208">
    <property type="term" value="P:'de novo' AMP biosynthetic process"/>
    <property type="evidence" value="ECO:0007669"/>
    <property type="project" value="UniProtKB-UniPathway"/>
</dbReference>
<dbReference type="PANTHER" id="PTHR43172">
    <property type="entry name" value="ADENYLOSUCCINATE LYASE"/>
    <property type="match status" value="1"/>
</dbReference>
<name>A0A0X3VB41_9ACTN</name>
<comment type="similarity">
    <text evidence="3">Belongs to the lyase 1 family. Adenylosuccinate lyase subfamily.</text>
</comment>
<dbReference type="Pfam" id="PF00206">
    <property type="entry name" value="Lyase_1"/>
    <property type="match status" value="1"/>
</dbReference>
<dbReference type="InterPro" id="IPR000362">
    <property type="entry name" value="Fumarate_lyase_fam"/>
</dbReference>
<accession>A0A0X3VB41</accession>
<dbReference type="InterPro" id="IPR022761">
    <property type="entry name" value="Fumarate_lyase_N"/>
</dbReference>
<dbReference type="Pfam" id="PF10397">
    <property type="entry name" value="ADSL_C"/>
    <property type="match status" value="1"/>
</dbReference>
<dbReference type="RefSeq" id="WP_067684686.1">
    <property type="nucleotide sequence ID" value="NZ_LLZH01000006.1"/>
</dbReference>
<dbReference type="GO" id="GO:0070626">
    <property type="term" value="F:(S)-2-(5-amino-1-(5-phospho-D-ribosyl)imidazole-4-carboxamido) succinate lyase (fumarate-forming) activity"/>
    <property type="evidence" value="ECO:0007669"/>
    <property type="project" value="TreeGrafter"/>
</dbReference>
<keyword evidence="3" id="KW-0658">Purine biosynthesis</keyword>
<protein>
    <recommendedName>
        <fullName evidence="2 3">Adenylosuccinate lyase</fullName>
        <shortName evidence="3">ASL</shortName>
        <ecNumber evidence="2 3">4.3.2.2</ecNumber>
    </recommendedName>
    <alternativeName>
        <fullName evidence="3">Adenylosuccinase</fullName>
    </alternativeName>
</protein>
<dbReference type="PROSITE" id="PS00163">
    <property type="entry name" value="FUMARATE_LYASES"/>
    <property type="match status" value="1"/>
</dbReference>
<evidence type="ECO:0000313" key="6">
    <source>
        <dbReference type="Proteomes" id="UP000053244"/>
    </source>
</evidence>
<comment type="pathway">
    <text evidence="3">Purine metabolism; AMP biosynthesis via de novo pathway; AMP from IMP: step 2/2.</text>
</comment>
<dbReference type="AlphaFoldDB" id="A0A0X3VB41"/>
<dbReference type="GO" id="GO:0006189">
    <property type="term" value="P:'de novo' IMP biosynthetic process"/>
    <property type="evidence" value="ECO:0007669"/>
    <property type="project" value="UniProtKB-UniPathway"/>
</dbReference>
<comment type="catalytic activity">
    <reaction evidence="3">
        <text>(2S)-2-[5-amino-1-(5-phospho-beta-D-ribosyl)imidazole-4-carboxamido]succinate = 5-amino-1-(5-phospho-beta-D-ribosyl)imidazole-4-carboxamide + fumarate</text>
        <dbReference type="Rhea" id="RHEA:23920"/>
        <dbReference type="ChEBI" id="CHEBI:29806"/>
        <dbReference type="ChEBI" id="CHEBI:58443"/>
        <dbReference type="ChEBI" id="CHEBI:58475"/>
        <dbReference type="EC" id="4.3.2.2"/>
    </reaction>
</comment>
<dbReference type="Proteomes" id="UP000053244">
    <property type="component" value="Unassembled WGS sequence"/>
</dbReference>
<dbReference type="InterPro" id="IPR004769">
    <property type="entry name" value="Pur_lyase"/>
</dbReference>
<evidence type="ECO:0000256" key="3">
    <source>
        <dbReference type="RuleBase" id="RU361172"/>
    </source>
</evidence>
<dbReference type="Gene3D" id="1.20.200.10">
    <property type="entry name" value="Fumarase/aspartase (Central domain)"/>
    <property type="match status" value="1"/>
</dbReference>
<comment type="catalytic activity">
    <reaction evidence="3">
        <text>N(6)-(1,2-dicarboxyethyl)-AMP = fumarate + AMP</text>
        <dbReference type="Rhea" id="RHEA:16853"/>
        <dbReference type="ChEBI" id="CHEBI:29806"/>
        <dbReference type="ChEBI" id="CHEBI:57567"/>
        <dbReference type="ChEBI" id="CHEBI:456215"/>
        <dbReference type="EC" id="4.3.2.2"/>
    </reaction>
</comment>
<dbReference type="UniPathway" id="UPA00074">
    <property type="reaction ID" value="UER00132"/>
</dbReference>
<dbReference type="GO" id="GO:0005829">
    <property type="term" value="C:cytosol"/>
    <property type="evidence" value="ECO:0007669"/>
    <property type="project" value="TreeGrafter"/>
</dbReference>
<dbReference type="EC" id="4.3.2.2" evidence="2 3"/>
<dbReference type="UniPathway" id="UPA00075">
    <property type="reaction ID" value="UER00336"/>
</dbReference>
<dbReference type="InterPro" id="IPR008948">
    <property type="entry name" value="L-Aspartase-like"/>
</dbReference>
<proteinExistence type="inferred from homology"/>
<dbReference type="GO" id="GO:0004018">
    <property type="term" value="F:N6-(1,2-dicarboxyethyl)AMP AMP-lyase (fumarate-forming) activity"/>
    <property type="evidence" value="ECO:0007669"/>
    <property type="project" value="UniProtKB-UniRule"/>
</dbReference>
<feature type="domain" description="Adenylosuccinate lyase C-terminal" evidence="4">
    <location>
        <begin position="365"/>
        <end position="451"/>
    </location>
</feature>
<evidence type="ECO:0000256" key="2">
    <source>
        <dbReference type="NCBIfam" id="TIGR00928"/>
    </source>
</evidence>